<feature type="region of interest" description="Disordered" evidence="6">
    <location>
        <begin position="1"/>
        <end position="32"/>
    </location>
</feature>
<evidence type="ECO:0000256" key="3">
    <source>
        <dbReference type="ARBA" id="ARBA00022692"/>
    </source>
</evidence>
<dbReference type="HOGENOM" id="CLU_624333_0_0_1"/>
<gene>
    <name evidence="8" type="ORF">SMAC_06274</name>
</gene>
<feature type="transmembrane region" description="Helical" evidence="7">
    <location>
        <begin position="203"/>
        <end position="225"/>
    </location>
</feature>
<feature type="transmembrane region" description="Helical" evidence="7">
    <location>
        <begin position="262"/>
        <end position="284"/>
    </location>
</feature>
<proteinExistence type="predicted"/>
<feature type="transmembrane region" description="Helical" evidence="7">
    <location>
        <begin position="327"/>
        <end position="347"/>
    </location>
</feature>
<dbReference type="PANTHER" id="PTHR23504:SF6">
    <property type="entry name" value="MULTIDRUG TRANSPORTER, PUTATIVE (AFU_ORTHOLOGUE AFUA_4G08740)-RELATED"/>
    <property type="match status" value="1"/>
</dbReference>
<keyword evidence="2" id="KW-0813">Transport</keyword>
<dbReference type="OMA" id="GPMLCGF"/>
<evidence type="ECO:0000256" key="5">
    <source>
        <dbReference type="ARBA" id="ARBA00023136"/>
    </source>
</evidence>
<evidence type="ECO:0000256" key="7">
    <source>
        <dbReference type="SAM" id="Phobius"/>
    </source>
</evidence>
<evidence type="ECO:0000313" key="9">
    <source>
        <dbReference type="Proteomes" id="UP000001881"/>
    </source>
</evidence>
<keyword evidence="3 7" id="KW-0812">Transmembrane</keyword>
<dbReference type="VEuPathDB" id="FungiDB:SMAC_06274"/>
<dbReference type="AlphaFoldDB" id="F7W6B7"/>
<dbReference type="InterPro" id="IPR036259">
    <property type="entry name" value="MFS_trans_sf"/>
</dbReference>
<dbReference type="eggNOG" id="KOG2615">
    <property type="taxonomic scope" value="Eukaryota"/>
</dbReference>
<evidence type="ECO:0000313" key="8">
    <source>
        <dbReference type="EMBL" id="CCC13056.1"/>
    </source>
</evidence>
<dbReference type="PANTHER" id="PTHR23504">
    <property type="entry name" value="MAJOR FACILITATOR SUPERFAMILY DOMAIN-CONTAINING PROTEIN 10"/>
    <property type="match status" value="1"/>
</dbReference>
<evidence type="ECO:0000256" key="2">
    <source>
        <dbReference type="ARBA" id="ARBA00022448"/>
    </source>
</evidence>
<feature type="transmembrane region" description="Helical" evidence="7">
    <location>
        <begin position="296"/>
        <end position="315"/>
    </location>
</feature>
<keyword evidence="5 7" id="KW-0472">Membrane</keyword>
<dbReference type="GeneID" id="10803278"/>
<keyword evidence="4 7" id="KW-1133">Transmembrane helix</keyword>
<reference evidence="8 9" key="1">
    <citation type="journal article" date="2010" name="PLoS Genet.">
        <title>De novo assembly of a 40 Mb eukaryotic genome from short sequence reads: Sordaria macrospora, a model organism for fungal morphogenesis.</title>
        <authorList>
            <person name="Nowrousian M."/>
            <person name="Stajich J."/>
            <person name="Chu M."/>
            <person name="Engh I."/>
            <person name="Espagne E."/>
            <person name="Halliday K."/>
            <person name="Kamerewerd J."/>
            <person name="Kempken F."/>
            <person name="Knab B."/>
            <person name="Kuo H.C."/>
            <person name="Osiewacz H.D."/>
            <person name="Poeggeler S."/>
            <person name="Read N."/>
            <person name="Seiler S."/>
            <person name="Smith K."/>
            <person name="Zickler D."/>
            <person name="Kueck U."/>
            <person name="Freitag M."/>
        </authorList>
    </citation>
    <scope>NUCLEOTIDE SEQUENCE [LARGE SCALE GENOMIC DNA]</scope>
    <source>
        <strain evidence="9">ATCC MYA-333 / DSM 997 / K(L3346) / K-hell</strain>
        <tissue evidence="8">Mycelium</tissue>
    </source>
</reference>
<accession>F7W6B7</accession>
<dbReference type="EMBL" id="CABT02000034">
    <property type="protein sequence ID" value="CCC13056.1"/>
    <property type="molecule type" value="Genomic_DNA"/>
</dbReference>
<dbReference type="GO" id="GO:0016020">
    <property type="term" value="C:membrane"/>
    <property type="evidence" value="ECO:0007669"/>
    <property type="project" value="UniProtKB-SubCell"/>
</dbReference>
<organism evidence="8 9">
    <name type="scientific">Sordaria macrospora (strain ATCC MYA-333 / DSM 997 / K(L3346) / K-hell)</name>
    <dbReference type="NCBI Taxonomy" id="771870"/>
    <lineage>
        <taxon>Eukaryota</taxon>
        <taxon>Fungi</taxon>
        <taxon>Dikarya</taxon>
        <taxon>Ascomycota</taxon>
        <taxon>Pezizomycotina</taxon>
        <taxon>Sordariomycetes</taxon>
        <taxon>Sordariomycetidae</taxon>
        <taxon>Sordariales</taxon>
        <taxon>Sordariaceae</taxon>
        <taxon>Sordaria</taxon>
    </lineage>
</organism>
<protein>
    <submittedName>
        <fullName evidence="8">WGS project CABT00000000 data, contig 2.34</fullName>
    </submittedName>
</protein>
<dbReference type="OrthoDB" id="10262656at2759"/>
<feature type="transmembrane region" description="Helical" evidence="7">
    <location>
        <begin position="389"/>
        <end position="422"/>
    </location>
</feature>
<dbReference type="InParanoid" id="F7W6B7"/>
<evidence type="ECO:0000256" key="1">
    <source>
        <dbReference type="ARBA" id="ARBA00004141"/>
    </source>
</evidence>
<comment type="caution">
    <text evidence="8">The sequence shown here is derived from an EMBL/GenBank/DDBJ whole genome shotgun (WGS) entry which is preliminary data.</text>
</comment>
<name>F7W6B7_SORMK</name>
<keyword evidence="9" id="KW-1185">Reference proteome</keyword>
<dbReference type="KEGG" id="smp:10803278"/>
<sequence length="439" mass="47058">MVYGPEAGEPGGVNRSGSPYPDVPGPHDAAPDFGSCLADAGAGVNAAEAEAGTGRLSLITNLDHRESLLNHGHGSGGAPVTMSGVATGSATERTIESAPQRHVTGAKAVSWGDLPRKDQLIVITLARLSEPLVQTSLQSYMFYQLKWFNADLPDSTISSQAGILQWVTLPSTDISKYAPECRSDIRYTQRLPFRRIFTRNVSFTLVANFLLAFHVGTFNSLWFVFLSTPMYDPTRTAASPNALLRNLPFIFTGGLGLQPREVGMAMAILGVIGIGLQLGLYPRLSARLGTVRSWRFFLLFFPFAYFLVPYLSLVPSSSPPPSPKDGIAVWMAIAGVLALQVVGRTFALPTQTILVNNCTPHPSVLGTVHGIGQSVSSFARTLGPMLCGFLYGLGLNMGVVGAVWWGLSGMAILGFLASLFVWEGDGHEIWLEGDDEDGI</sequence>
<dbReference type="Gene3D" id="1.20.1250.20">
    <property type="entry name" value="MFS general substrate transporter like domains"/>
    <property type="match status" value="1"/>
</dbReference>
<dbReference type="Proteomes" id="UP000001881">
    <property type="component" value="Unassembled WGS sequence"/>
</dbReference>
<dbReference type="SUPFAM" id="SSF103473">
    <property type="entry name" value="MFS general substrate transporter"/>
    <property type="match status" value="1"/>
</dbReference>
<evidence type="ECO:0000256" key="6">
    <source>
        <dbReference type="SAM" id="MobiDB-lite"/>
    </source>
</evidence>
<evidence type="ECO:0000256" key="4">
    <source>
        <dbReference type="ARBA" id="ARBA00022989"/>
    </source>
</evidence>
<comment type="subcellular location">
    <subcellularLocation>
        <location evidence="1">Membrane</location>
        <topology evidence="1">Multi-pass membrane protein</topology>
    </subcellularLocation>
</comment>